<keyword evidence="6" id="KW-0325">Glycoprotein</keyword>
<dbReference type="SUPFAM" id="SSF53474">
    <property type="entry name" value="alpha/beta-Hydrolases"/>
    <property type="match status" value="1"/>
</dbReference>
<comment type="similarity">
    <text evidence="1 7">Belongs to the AB hydrolase superfamily. Lipase family.</text>
</comment>
<evidence type="ECO:0000256" key="7">
    <source>
        <dbReference type="PIRNR" id="PIRNR000862"/>
    </source>
</evidence>
<reference evidence="10" key="1">
    <citation type="submission" date="2020-07" db="EMBL/GenBank/DDBJ databases">
        <authorList>
            <person name="Lin J."/>
        </authorList>
    </citation>
    <scope>NUCLEOTIDE SEQUENCE</scope>
</reference>
<dbReference type="Gene3D" id="3.40.50.1820">
    <property type="entry name" value="alpha/beta hydrolase"/>
    <property type="match status" value="1"/>
</dbReference>
<name>A0A6V7Q8S6_ANACO</name>
<dbReference type="InterPro" id="IPR029058">
    <property type="entry name" value="AB_hydrolase_fold"/>
</dbReference>
<dbReference type="InterPro" id="IPR025483">
    <property type="entry name" value="Lipase_euk"/>
</dbReference>
<evidence type="ECO:0000256" key="6">
    <source>
        <dbReference type="ARBA" id="ARBA00023180"/>
    </source>
</evidence>
<feature type="domain" description="Partial AB-hydrolase lipase" evidence="9">
    <location>
        <begin position="59"/>
        <end position="117"/>
    </location>
</feature>
<evidence type="ECO:0000313" key="10">
    <source>
        <dbReference type="EMBL" id="CAD1839604.1"/>
    </source>
</evidence>
<dbReference type="EMBL" id="LR862134">
    <property type="protein sequence ID" value="CAD1839604.1"/>
    <property type="molecule type" value="Genomic_DNA"/>
</dbReference>
<protein>
    <recommendedName>
        <fullName evidence="7">Lipase</fullName>
    </recommendedName>
</protein>
<accession>A0A6V7Q8S6</accession>
<dbReference type="Pfam" id="PF04083">
    <property type="entry name" value="Abhydro_lipase"/>
    <property type="match status" value="1"/>
</dbReference>
<evidence type="ECO:0000256" key="4">
    <source>
        <dbReference type="ARBA" id="ARBA00022963"/>
    </source>
</evidence>
<dbReference type="GO" id="GO:0016042">
    <property type="term" value="P:lipid catabolic process"/>
    <property type="evidence" value="ECO:0007669"/>
    <property type="project" value="UniProtKB-KW"/>
</dbReference>
<organism evidence="10">
    <name type="scientific">Ananas comosus var. bracteatus</name>
    <name type="common">red pineapple</name>
    <dbReference type="NCBI Taxonomy" id="296719"/>
    <lineage>
        <taxon>Eukaryota</taxon>
        <taxon>Viridiplantae</taxon>
        <taxon>Streptophyta</taxon>
        <taxon>Embryophyta</taxon>
        <taxon>Tracheophyta</taxon>
        <taxon>Spermatophyta</taxon>
        <taxon>Magnoliopsida</taxon>
        <taxon>Liliopsida</taxon>
        <taxon>Poales</taxon>
        <taxon>Bromeliaceae</taxon>
        <taxon>Bromelioideae</taxon>
        <taxon>Ananas</taxon>
    </lineage>
</organism>
<gene>
    <name evidence="10" type="ORF">CB5_LOCUS22815</name>
</gene>
<sequence length="420" mass="47264">MGIAGARSQVHQFFALLALTTVLHLFLFGRRAHSSSPSSAIETLRRRPPFAAAGGLCAQLLLPLGYPCSEHTVETKDGFLLSVQRIPHGKNALEEKPGPPVFLQHGLFQGGDTWFINPVEESLGYILADNGFDVWIGNVRGTHWSHGHITLSVHDKEFWNWSWEELAQYDLMAMISYIYSITHTKIFYVGHSQGTIMGLAAFTRPDIVKMIDSAALLCPISYLDHVSATFVLRAVGLHLDQMLMTMGIHQLNFRSEMGIQILDSLCDDGHVDCGNMLSSITGDNCCFNASRVDYYLKYEPHPSSTKNLNHLFQMIRKGTFAKYDYGWFGNLKRYGNLHPPSFNLKDIPESLPLWMGYGGSDALADAIDIQRTIKELGSEPELLYLDNYGHIDFIMSVRAKDDVYGDLIRFFRSRGWPTSY</sequence>
<feature type="active site" description="Charge relay system" evidence="8">
    <location>
        <position position="361"/>
    </location>
</feature>
<dbReference type="GO" id="GO:0016788">
    <property type="term" value="F:hydrolase activity, acting on ester bonds"/>
    <property type="evidence" value="ECO:0007669"/>
    <property type="project" value="InterPro"/>
</dbReference>
<keyword evidence="4 7" id="KW-0442">Lipid degradation</keyword>
<dbReference type="PANTHER" id="PTHR11005">
    <property type="entry name" value="LYSOSOMAL ACID LIPASE-RELATED"/>
    <property type="match status" value="1"/>
</dbReference>
<dbReference type="FunFam" id="3.40.50.1820:FF:000057">
    <property type="entry name" value="Lipase"/>
    <property type="match status" value="1"/>
</dbReference>
<evidence type="ECO:0000256" key="2">
    <source>
        <dbReference type="ARBA" id="ARBA00022729"/>
    </source>
</evidence>
<keyword evidence="5" id="KW-0443">Lipid metabolism</keyword>
<proteinExistence type="inferred from homology"/>
<evidence type="ECO:0000256" key="5">
    <source>
        <dbReference type="ARBA" id="ARBA00023098"/>
    </source>
</evidence>
<dbReference type="AlphaFoldDB" id="A0A6V7Q8S6"/>
<evidence type="ECO:0000259" key="9">
    <source>
        <dbReference type="Pfam" id="PF04083"/>
    </source>
</evidence>
<keyword evidence="2" id="KW-0732">Signal</keyword>
<feature type="active site" description="Nucleophile" evidence="8">
    <location>
        <position position="192"/>
    </location>
</feature>
<dbReference type="PIRSF" id="PIRSF000862">
    <property type="entry name" value="Steryl_ester_lip"/>
    <property type="match status" value="1"/>
</dbReference>
<evidence type="ECO:0000256" key="8">
    <source>
        <dbReference type="PIRSR" id="PIRSR000862-1"/>
    </source>
</evidence>
<evidence type="ECO:0000256" key="1">
    <source>
        <dbReference type="ARBA" id="ARBA00010701"/>
    </source>
</evidence>
<dbReference type="InterPro" id="IPR006693">
    <property type="entry name" value="AB_hydrolase_lipase"/>
</dbReference>
<feature type="active site" description="Charge relay system" evidence="8">
    <location>
        <position position="390"/>
    </location>
</feature>
<keyword evidence="3 7" id="KW-0378">Hydrolase</keyword>
<evidence type="ECO:0000256" key="3">
    <source>
        <dbReference type="ARBA" id="ARBA00022801"/>
    </source>
</evidence>